<feature type="compositionally biased region" description="Basic and acidic residues" evidence="1">
    <location>
        <begin position="90"/>
        <end position="101"/>
    </location>
</feature>
<evidence type="ECO:0000313" key="2">
    <source>
        <dbReference type="EMBL" id="TNN73623.1"/>
    </source>
</evidence>
<evidence type="ECO:0000256" key="1">
    <source>
        <dbReference type="SAM" id="MobiDB-lite"/>
    </source>
</evidence>
<reference evidence="2 3" key="1">
    <citation type="submission" date="2019-03" db="EMBL/GenBank/DDBJ databases">
        <title>First draft genome of Liparis tanakae, snailfish: a comprehensive survey of snailfish specific genes.</title>
        <authorList>
            <person name="Kim W."/>
            <person name="Song I."/>
            <person name="Jeong J.-H."/>
            <person name="Kim D."/>
            <person name="Kim S."/>
            <person name="Ryu S."/>
            <person name="Song J.Y."/>
            <person name="Lee S.K."/>
        </authorList>
    </citation>
    <scope>NUCLEOTIDE SEQUENCE [LARGE SCALE GENOMIC DNA]</scope>
    <source>
        <tissue evidence="2">Muscle</tissue>
    </source>
</reference>
<sequence length="101" mass="10797">MHYINKTIKRVVQTTSRGVGSSSADFPSSFGGGVEAHGHLSLEARGGEMHSSIGTFTMTDRGGTAICWMVSGSGCRKVSGRKTQNTTLSNDREPTRIHGRN</sequence>
<proteinExistence type="predicted"/>
<evidence type="ECO:0000313" key="3">
    <source>
        <dbReference type="Proteomes" id="UP000314294"/>
    </source>
</evidence>
<accession>A0A4Z2I935</accession>
<protein>
    <submittedName>
        <fullName evidence="2">Uncharacterized protein</fullName>
    </submittedName>
</protein>
<dbReference type="AlphaFoldDB" id="A0A4Z2I935"/>
<name>A0A4Z2I935_9TELE</name>
<keyword evidence="3" id="KW-1185">Reference proteome</keyword>
<dbReference type="EMBL" id="SRLO01000123">
    <property type="protein sequence ID" value="TNN73623.1"/>
    <property type="molecule type" value="Genomic_DNA"/>
</dbReference>
<organism evidence="2 3">
    <name type="scientific">Liparis tanakae</name>
    <name type="common">Tanaka's snailfish</name>
    <dbReference type="NCBI Taxonomy" id="230148"/>
    <lineage>
        <taxon>Eukaryota</taxon>
        <taxon>Metazoa</taxon>
        <taxon>Chordata</taxon>
        <taxon>Craniata</taxon>
        <taxon>Vertebrata</taxon>
        <taxon>Euteleostomi</taxon>
        <taxon>Actinopterygii</taxon>
        <taxon>Neopterygii</taxon>
        <taxon>Teleostei</taxon>
        <taxon>Neoteleostei</taxon>
        <taxon>Acanthomorphata</taxon>
        <taxon>Eupercaria</taxon>
        <taxon>Perciformes</taxon>
        <taxon>Cottioidei</taxon>
        <taxon>Cottales</taxon>
        <taxon>Liparidae</taxon>
        <taxon>Liparis</taxon>
    </lineage>
</organism>
<dbReference type="Proteomes" id="UP000314294">
    <property type="component" value="Unassembled WGS sequence"/>
</dbReference>
<gene>
    <name evidence="2" type="ORF">EYF80_016218</name>
</gene>
<comment type="caution">
    <text evidence="2">The sequence shown here is derived from an EMBL/GenBank/DDBJ whole genome shotgun (WGS) entry which is preliminary data.</text>
</comment>
<feature type="region of interest" description="Disordered" evidence="1">
    <location>
        <begin position="78"/>
        <end position="101"/>
    </location>
</feature>